<sequence>MQSETSYGAFNFLVSIKSGDPLDVQAGFSEVSGLFIEVEEYRAGNDGEETPEKISGLTKYPPITVKRGLIGYLDMYEWIVESGRSGANSRRVVTIHLLNDEQQPVFTRRLRHAWVTKYSSGELNAGFNTLAMETMELVHEGLIIE</sequence>
<dbReference type="Proteomes" id="UP000770889">
    <property type="component" value="Unassembled WGS sequence"/>
</dbReference>
<dbReference type="InterPro" id="IPR011747">
    <property type="entry name" value="CHP02241"/>
</dbReference>
<name>A0A944MBB9_9GAMM</name>
<comment type="caution">
    <text evidence="1">The sequence shown here is derived from an EMBL/GenBank/DDBJ whole genome shotgun (WGS) entry which is preliminary data.</text>
</comment>
<accession>A0A944MBB9</accession>
<dbReference type="PANTHER" id="PTHR38009:SF1">
    <property type="entry name" value="CONSERVED HYPOTHETICAL PHAGE TAIL PROTEIN"/>
    <property type="match status" value="1"/>
</dbReference>
<organism evidence="1 2">
    <name type="scientific">Candidatus Thiodiazotropha taylori</name>
    <dbReference type="NCBI Taxonomy" id="2792791"/>
    <lineage>
        <taxon>Bacteria</taxon>
        <taxon>Pseudomonadati</taxon>
        <taxon>Pseudomonadota</taxon>
        <taxon>Gammaproteobacteria</taxon>
        <taxon>Chromatiales</taxon>
        <taxon>Sedimenticolaceae</taxon>
        <taxon>Candidatus Thiodiazotropha</taxon>
    </lineage>
</organism>
<reference evidence="1 2" key="1">
    <citation type="submission" date="2021-05" db="EMBL/GenBank/DDBJ databases">
        <title>Genetic and Functional Diversity in Clade A Lucinid endosymbionts from the Bahamas.</title>
        <authorList>
            <person name="Giani N.M."/>
            <person name="Engel A.S."/>
            <person name="Campbell B.J."/>
        </authorList>
    </citation>
    <scope>NUCLEOTIDE SEQUENCE [LARGE SCALE GENOMIC DNA]</scope>
    <source>
        <strain evidence="1">LUC16012Gg_MoonRockCtena</strain>
    </source>
</reference>
<gene>
    <name evidence="1" type="ORF">KME65_17465</name>
</gene>
<evidence type="ECO:0000313" key="2">
    <source>
        <dbReference type="Proteomes" id="UP000770889"/>
    </source>
</evidence>
<dbReference type="GO" id="GO:0005198">
    <property type="term" value="F:structural molecule activity"/>
    <property type="evidence" value="ECO:0007669"/>
    <property type="project" value="InterPro"/>
</dbReference>
<evidence type="ECO:0000313" key="1">
    <source>
        <dbReference type="EMBL" id="MBT2990748.1"/>
    </source>
</evidence>
<dbReference type="EMBL" id="JAHHGM010000020">
    <property type="protein sequence ID" value="MBT2990748.1"/>
    <property type="molecule type" value="Genomic_DNA"/>
</dbReference>
<dbReference type="InterPro" id="IPR010667">
    <property type="entry name" value="Phage_T4_Gp19"/>
</dbReference>
<proteinExistence type="predicted"/>
<dbReference type="AlphaFoldDB" id="A0A944MBB9"/>
<protein>
    <submittedName>
        <fullName evidence="1">Phage tail protein</fullName>
    </submittedName>
</protein>
<dbReference type="NCBIfam" id="TIGR02241">
    <property type="entry name" value="conserved hypothetical phage tail region protein"/>
    <property type="match status" value="1"/>
</dbReference>
<dbReference type="PANTHER" id="PTHR38009">
    <property type="entry name" value="CONSERVED HYPOTHETICAL PHAGE TAIL PROTEIN"/>
    <property type="match status" value="1"/>
</dbReference>
<dbReference type="Pfam" id="PF06841">
    <property type="entry name" value="Phage_T4_gp19"/>
    <property type="match status" value="1"/>
</dbReference>